<name>A0AC34F5G0_9BILA</name>
<protein>
    <submittedName>
        <fullName evidence="2">Thiamine diphosphokinase</fullName>
    </submittedName>
</protein>
<evidence type="ECO:0000313" key="2">
    <source>
        <dbReference type="WBParaSite" id="ES5_v2.g12459.t1"/>
    </source>
</evidence>
<sequence>MFEVMSVIDFSCGLSPSRAIAILTNSPFALLPAKWQEIWSKAAFRCATDGAANHLRPFCESQTGLKLPHLVSGDFDSISDHTKKYLAENNVEIIETEDQNNTDLTKLIKLVCDRKDLEWDVIFILGGFGGRFDHTMASLNSLLKSQEWTSKPVFLLDHENLTTMLHKGHTKVSFANISSPLFSKSCGLIPIVQRETIVSLEGFQWNLDKFSLQFGGLISTSNNIVEEEVEIDTNEPLIFTLQTDWKMFEV</sequence>
<accession>A0AC34F5G0</accession>
<evidence type="ECO:0000313" key="1">
    <source>
        <dbReference type="Proteomes" id="UP000887579"/>
    </source>
</evidence>
<dbReference type="Proteomes" id="UP000887579">
    <property type="component" value="Unplaced"/>
</dbReference>
<organism evidence="1 2">
    <name type="scientific">Panagrolaimus sp. ES5</name>
    <dbReference type="NCBI Taxonomy" id="591445"/>
    <lineage>
        <taxon>Eukaryota</taxon>
        <taxon>Metazoa</taxon>
        <taxon>Ecdysozoa</taxon>
        <taxon>Nematoda</taxon>
        <taxon>Chromadorea</taxon>
        <taxon>Rhabditida</taxon>
        <taxon>Tylenchina</taxon>
        <taxon>Panagrolaimomorpha</taxon>
        <taxon>Panagrolaimoidea</taxon>
        <taxon>Panagrolaimidae</taxon>
        <taxon>Panagrolaimus</taxon>
    </lineage>
</organism>
<dbReference type="WBParaSite" id="ES5_v2.g12459.t1">
    <property type="protein sequence ID" value="ES5_v2.g12459.t1"/>
    <property type="gene ID" value="ES5_v2.g12459"/>
</dbReference>
<reference evidence="2" key="1">
    <citation type="submission" date="2022-11" db="UniProtKB">
        <authorList>
            <consortium name="WormBaseParasite"/>
        </authorList>
    </citation>
    <scope>IDENTIFICATION</scope>
</reference>
<proteinExistence type="predicted"/>